<feature type="chain" id="PRO_5013317096" description="Pentatricopeptide repeat-containing protein, chloroplastic" evidence="5">
    <location>
        <begin position="21"/>
        <end position="1306"/>
    </location>
</feature>
<evidence type="ECO:0000313" key="7">
    <source>
        <dbReference type="Proteomes" id="UP000186817"/>
    </source>
</evidence>
<protein>
    <recommendedName>
        <fullName evidence="8">Pentatricopeptide repeat-containing protein, chloroplastic</fullName>
    </recommendedName>
</protein>
<proteinExistence type="predicted"/>
<keyword evidence="4" id="KW-1133">Transmembrane helix</keyword>
<feature type="transmembrane region" description="Helical" evidence="4">
    <location>
        <begin position="583"/>
        <end position="604"/>
    </location>
</feature>
<feature type="transmembrane region" description="Helical" evidence="4">
    <location>
        <begin position="303"/>
        <end position="333"/>
    </location>
</feature>
<accession>A0A1Q9EIB9</accession>
<dbReference type="Gene3D" id="1.25.40.10">
    <property type="entry name" value="Tetratricopeptide repeat domain"/>
    <property type="match status" value="1"/>
</dbReference>
<feature type="region of interest" description="Disordered" evidence="3">
    <location>
        <begin position="761"/>
        <end position="787"/>
    </location>
</feature>
<feature type="transmembrane region" description="Helical" evidence="4">
    <location>
        <begin position="463"/>
        <end position="487"/>
    </location>
</feature>
<evidence type="ECO:0000256" key="4">
    <source>
        <dbReference type="SAM" id="Phobius"/>
    </source>
</evidence>
<comment type="caution">
    <text evidence="6">The sequence shown here is derived from an EMBL/GenBank/DDBJ whole genome shotgun (WGS) entry which is preliminary data.</text>
</comment>
<dbReference type="EMBL" id="LSRX01000145">
    <property type="protein sequence ID" value="OLQ07186.1"/>
    <property type="molecule type" value="Genomic_DNA"/>
</dbReference>
<dbReference type="InterPro" id="IPR011990">
    <property type="entry name" value="TPR-like_helical_dom_sf"/>
</dbReference>
<feature type="repeat" description="PPR" evidence="2">
    <location>
        <begin position="1258"/>
        <end position="1292"/>
    </location>
</feature>
<evidence type="ECO:0000256" key="2">
    <source>
        <dbReference type="PROSITE-ProRule" id="PRU00708"/>
    </source>
</evidence>
<keyword evidence="4" id="KW-0812">Transmembrane</keyword>
<organism evidence="6 7">
    <name type="scientific">Symbiodinium microadriaticum</name>
    <name type="common">Dinoflagellate</name>
    <name type="synonym">Zooxanthella microadriatica</name>
    <dbReference type="NCBI Taxonomy" id="2951"/>
    <lineage>
        <taxon>Eukaryota</taxon>
        <taxon>Sar</taxon>
        <taxon>Alveolata</taxon>
        <taxon>Dinophyceae</taxon>
        <taxon>Suessiales</taxon>
        <taxon>Symbiodiniaceae</taxon>
        <taxon>Symbiodinium</taxon>
    </lineage>
</organism>
<gene>
    <name evidence="6" type="ORF">AK812_SmicGene9456</name>
</gene>
<feature type="region of interest" description="Disordered" evidence="3">
    <location>
        <begin position="821"/>
        <end position="860"/>
    </location>
</feature>
<evidence type="ECO:0000313" key="6">
    <source>
        <dbReference type="EMBL" id="OLQ07186.1"/>
    </source>
</evidence>
<feature type="compositionally biased region" description="Basic and acidic residues" evidence="3">
    <location>
        <begin position="848"/>
        <end position="860"/>
    </location>
</feature>
<name>A0A1Q9EIB9_SYMMI</name>
<keyword evidence="4" id="KW-0472">Membrane</keyword>
<keyword evidence="7" id="KW-1185">Reference proteome</keyword>
<feature type="transmembrane region" description="Helical" evidence="4">
    <location>
        <begin position="384"/>
        <end position="417"/>
    </location>
</feature>
<feature type="compositionally biased region" description="Acidic residues" evidence="3">
    <location>
        <begin position="911"/>
        <end position="925"/>
    </location>
</feature>
<evidence type="ECO:0000256" key="1">
    <source>
        <dbReference type="ARBA" id="ARBA00022737"/>
    </source>
</evidence>
<feature type="transmembrane region" description="Helical" evidence="4">
    <location>
        <begin position="494"/>
        <end position="514"/>
    </location>
</feature>
<keyword evidence="5" id="KW-0732">Signal</keyword>
<keyword evidence="1" id="KW-0677">Repeat</keyword>
<feature type="signal peptide" evidence="5">
    <location>
        <begin position="1"/>
        <end position="20"/>
    </location>
</feature>
<evidence type="ECO:0000256" key="5">
    <source>
        <dbReference type="SAM" id="SignalP"/>
    </source>
</evidence>
<feature type="region of interest" description="Disordered" evidence="3">
    <location>
        <begin position="897"/>
        <end position="978"/>
    </location>
</feature>
<reference evidence="6 7" key="1">
    <citation type="submission" date="2016-02" db="EMBL/GenBank/DDBJ databases">
        <title>Genome analysis of coral dinoflagellate symbionts highlights evolutionary adaptations to a symbiotic lifestyle.</title>
        <authorList>
            <person name="Aranda M."/>
            <person name="Li Y."/>
            <person name="Liew Y.J."/>
            <person name="Baumgarten S."/>
            <person name="Simakov O."/>
            <person name="Wilson M."/>
            <person name="Piel J."/>
            <person name="Ashoor H."/>
            <person name="Bougouffa S."/>
            <person name="Bajic V.B."/>
            <person name="Ryu T."/>
            <person name="Ravasi T."/>
            <person name="Bayer T."/>
            <person name="Micklem G."/>
            <person name="Kim H."/>
            <person name="Bhak J."/>
            <person name="Lajeunesse T.C."/>
            <person name="Voolstra C.R."/>
        </authorList>
    </citation>
    <scope>NUCLEOTIDE SEQUENCE [LARGE SCALE GENOMIC DNA]</scope>
    <source>
        <strain evidence="6 7">CCMP2467</strain>
    </source>
</reference>
<dbReference type="PROSITE" id="PS51375">
    <property type="entry name" value="PPR"/>
    <property type="match status" value="2"/>
</dbReference>
<feature type="compositionally biased region" description="Acidic residues" evidence="3">
    <location>
        <begin position="939"/>
        <end position="973"/>
    </location>
</feature>
<dbReference type="OrthoDB" id="10425203at2759"/>
<dbReference type="Pfam" id="PF01535">
    <property type="entry name" value="PPR"/>
    <property type="match status" value="2"/>
</dbReference>
<dbReference type="NCBIfam" id="TIGR00756">
    <property type="entry name" value="PPR"/>
    <property type="match status" value="2"/>
</dbReference>
<sequence length="1306" mass="142951">MARLWRRTLCLPLALVAAFALRFRCPAFLPAASPETGRRAALTAASLFSTGLVASSIQSPAFAAGGCDSSDVKKYQALKAKWDDVMSAALFEDPPGGTWEDRCIRRFGSSQFPKEAGEQCMSQRLTQSVGLRPSCANCYGALAMCTYDNCAMLCLDAKSKQCAECVADKCKGFNALPDPMMSEGLRRMGSSQWEVVKLRIREHAFLVDEFCSVSHGMAAHHATVSKDTYTRAVKFGIGKEVHEVRAEQYFSRKKEANVVERLEGFVEQYLLRYLGDYIFGVAAQLQISGFLLSWFVSFWPTTVVITVFLVLMLLILRMLMLMLMIILMLLLMIMELLNLPFQLVFGEVIIELSGLRVLLGPKPVSAWSNEEEVIIFATNFRMTIVTILGTMTITIVIIIIISVISIIIAIIIVSVVITNMELRRVQLARSGSPSTMVMSTASRISDDLEDITSAPTPIVEGTVVSTVATSMDAITTAIVAIIVFVLANVSMTSMIVPAAVSFLVAIVIFTTTMIRADLVFGLKHGDPEPESQGYLGRMLTRIGDNLELHLRDLHVRFQDDEPPSGGHPVAGGDPGEGGGRSSWLVVVVVVMVVGFVAVTVVLDFRRFFRGTPERGSWPEAIEVEPKKPQFDLTCEVKKIQVLLSSSSYQGFETGICGIMSLVSEYFAFQEVTRHWIQRYWLYRGGDIHFAVFVLQASRLASVLFWQRTLSHDFGCRHAEYVALVVRSRVGQSLSDEEQDLLRSHAAALELLKVQLSEKGEKAHVAGEGAQQPLEPVGDGGTAQQGHFRSFADGSGGGSSFLSGGLPKQMLIPRSEIWRTRGAMNVESPPEKESSLAPQGWEEPEEEGEASHAEEGKPCRDLRGENGVSAIGACGWVLVGAAASATTARTAKIATATTTTTDDGSVWHSGNDDDDDDDDGEEEDQNEISVRACCAAADHTDDDDDDGDDDDDDDDDGVGDDVGDDDDDDDDDAGAVDAGGGSAPVMVALLLSLLRLLLMEATRLADETPRAGLYKDLGALVLSGLLSYTHAVPKDLPVRTTQLLLLLLTMTVISDWWKLSDLRQQSSKHLEHGEPGQARLTSQALEASEVINVAHITAALRLMRHRNIRPVVAIAVEMAALPPGFHALRWAILEHPLVAGQGLSMNPLCYNEAMRACGGLRRPADAHRLLKEAIARDDESAESEGVVFASMKADCGEESAGDAASGAKSLNNPAPKAFTTVIRAYAMCQQLEEAEEVFREMGESRERLPSHLRGMRRADDVMYTVLMQEWARQGDRAKAEEFYQQMLSEGWQPDEHCKRIRRKFQLF</sequence>
<evidence type="ECO:0008006" key="8">
    <source>
        <dbReference type="Google" id="ProtNLM"/>
    </source>
</evidence>
<dbReference type="PANTHER" id="PTHR47447:SF23">
    <property type="entry name" value="PENTACOTRIPEPTIDE-REPEAT REGION OF PRORP DOMAIN-CONTAINING PROTEIN"/>
    <property type="match status" value="1"/>
</dbReference>
<feature type="repeat" description="PPR" evidence="2">
    <location>
        <begin position="1213"/>
        <end position="1247"/>
    </location>
</feature>
<dbReference type="InterPro" id="IPR002885">
    <property type="entry name" value="PPR_rpt"/>
</dbReference>
<dbReference type="Proteomes" id="UP000186817">
    <property type="component" value="Unassembled WGS sequence"/>
</dbReference>
<evidence type="ECO:0000256" key="3">
    <source>
        <dbReference type="SAM" id="MobiDB-lite"/>
    </source>
</evidence>
<dbReference type="PANTHER" id="PTHR47447">
    <property type="entry name" value="OS03G0856100 PROTEIN"/>
    <property type="match status" value="1"/>
</dbReference>